<dbReference type="Pfam" id="PF01177">
    <property type="entry name" value="Asp_Glu_race"/>
    <property type="match status" value="1"/>
</dbReference>
<evidence type="ECO:0000313" key="8">
    <source>
        <dbReference type="EMBL" id="KRL91942.1"/>
    </source>
</evidence>
<dbReference type="PROSITE" id="PS00923">
    <property type="entry name" value="ASP_GLU_RACEMASE_1"/>
    <property type="match status" value="1"/>
</dbReference>
<organism evidence="8 9">
    <name type="scientific">Limosilactobacillus ingluviei DSM 15946</name>
    <dbReference type="NCBI Taxonomy" id="1423760"/>
    <lineage>
        <taxon>Bacteria</taxon>
        <taxon>Bacillati</taxon>
        <taxon>Bacillota</taxon>
        <taxon>Bacilli</taxon>
        <taxon>Lactobacillales</taxon>
        <taxon>Lactobacillaceae</taxon>
        <taxon>Limosilactobacillus</taxon>
    </lineage>
</organism>
<evidence type="ECO:0000256" key="2">
    <source>
        <dbReference type="ARBA" id="ARBA00013090"/>
    </source>
</evidence>
<evidence type="ECO:0000313" key="9">
    <source>
        <dbReference type="Proteomes" id="UP000050816"/>
    </source>
</evidence>
<reference evidence="8 9" key="1">
    <citation type="journal article" date="2015" name="Genome Announc.">
        <title>Expanding the biotechnology potential of lactobacilli through comparative genomics of 213 strains and associated genera.</title>
        <authorList>
            <person name="Sun Z."/>
            <person name="Harris H.M."/>
            <person name="McCann A."/>
            <person name="Guo C."/>
            <person name="Argimon S."/>
            <person name="Zhang W."/>
            <person name="Yang X."/>
            <person name="Jeffery I.B."/>
            <person name="Cooney J.C."/>
            <person name="Kagawa T.F."/>
            <person name="Liu W."/>
            <person name="Song Y."/>
            <person name="Salvetti E."/>
            <person name="Wrobel A."/>
            <person name="Rasinkangas P."/>
            <person name="Parkhill J."/>
            <person name="Rea M.C."/>
            <person name="O'Sullivan O."/>
            <person name="Ritari J."/>
            <person name="Douillard F.P."/>
            <person name="Paul Ross R."/>
            <person name="Yang R."/>
            <person name="Briner A.E."/>
            <person name="Felis G.E."/>
            <person name="de Vos W.M."/>
            <person name="Barrangou R."/>
            <person name="Klaenhammer T.R."/>
            <person name="Caufield P.W."/>
            <person name="Cui Y."/>
            <person name="Zhang H."/>
            <person name="O'Toole P.W."/>
        </authorList>
    </citation>
    <scope>NUCLEOTIDE SEQUENCE [LARGE SCALE GENOMIC DNA]</scope>
    <source>
        <strain evidence="8 9">DSM 15946</strain>
    </source>
</reference>
<feature type="binding site" evidence="7">
    <location>
        <begin position="185"/>
        <end position="186"/>
    </location>
    <ligand>
        <name>substrate</name>
    </ligand>
</feature>
<name>A0A0R1UER7_9LACO</name>
<dbReference type="PATRIC" id="fig|1423760.3.peg.538"/>
<dbReference type="InterPro" id="IPR001920">
    <property type="entry name" value="Asp/Glu_race"/>
</dbReference>
<evidence type="ECO:0000256" key="5">
    <source>
        <dbReference type="ARBA" id="ARBA00023235"/>
    </source>
</evidence>
<dbReference type="GO" id="GO:0008881">
    <property type="term" value="F:glutamate racemase activity"/>
    <property type="evidence" value="ECO:0007669"/>
    <property type="project" value="UniProtKB-UniRule"/>
</dbReference>
<dbReference type="InterPro" id="IPR004391">
    <property type="entry name" value="Glu_race"/>
</dbReference>
<dbReference type="GO" id="GO:0071555">
    <property type="term" value="P:cell wall organization"/>
    <property type="evidence" value="ECO:0007669"/>
    <property type="project" value="UniProtKB-KW"/>
</dbReference>
<comment type="pathway">
    <text evidence="7">Cell wall biogenesis; peptidoglycan biosynthesis.</text>
</comment>
<comment type="function">
    <text evidence="7">Provides the (R)-glutamate required for cell wall biosynthesis.</text>
</comment>
<dbReference type="Gene3D" id="3.40.50.1860">
    <property type="match status" value="2"/>
</dbReference>
<keyword evidence="5 7" id="KW-0413">Isomerase</keyword>
<dbReference type="InterPro" id="IPR033134">
    <property type="entry name" value="Asp/Glu_racemase_AS_2"/>
</dbReference>
<keyword evidence="6 7" id="KW-0961">Cell wall biogenesis/degradation</keyword>
<dbReference type="FunFam" id="3.40.50.1860:FF:000001">
    <property type="entry name" value="Glutamate racemase"/>
    <property type="match status" value="1"/>
</dbReference>
<proteinExistence type="inferred from homology"/>
<dbReference type="PROSITE" id="PS00924">
    <property type="entry name" value="ASP_GLU_RACEMASE_2"/>
    <property type="match status" value="1"/>
</dbReference>
<dbReference type="NCBIfam" id="TIGR00067">
    <property type="entry name" value="glut_race"/>
    <property type="match status" value="1"/>
</dbReference>
<evidence type="ECO:0000256" key="6">
    <source>
        <dbReference type="ARBA" id="ARBA00023316"/>
    </source>
</evidence>
<dbReference type="HAMAP" id="MF_00258">
    <property type="entry name" value="Glu_racemase"/>
    <property type="match status" value="1"/>
</dbReference>
<keyword evidence="3 7" id="KW-0133">Cell shape</keyword>
<gene>
    <name evidence="7" type="primary">murI</name>
    <name evidence="8" type="ORF">FC43_GL000517</name>
</gene>
<dbReference type="EMBL" id="AZFK01000013">
    <property type="protein sequence ID" value="KRL91942.1"/>
    <property type="molecule type" value="Genomic_DNA"/>
</dbReference>
<evidence type="ECO:0000256" key="3">
    <source>
        <dbReference type="ARBA" id="ARBA00022960"/>
    </source>
</evidence>
<dbReference type="GeneID" id="82934558"/>
<comment type="caution">
    <text evidence="8">The sequence shown here is derived from an EMBL/GenBank/DDBJ whole genome shotgun (WGS) entry which is preliminary data.</text>
</comment>
<dbReference type="PANTHER" id="PTHR21198:SF2">
    <property type="entry name" value="GLUTAMATE RACEMASE"/>
    <property type="match status" value="1"/>
</dbReference>
<dbReference type="RefSeq" id="WP_019206840.1">
    <property type="nucleotide sequence ID" value="NZ_AZFK01000013.1"/>
</dbReference>
<dbReference type="UniPathway" id="UPA00219"/>
<evidence type="ECO:0000256" key="4">
    <source>
        <dbReference type="ARBA" id="ARBA00022984"/>
    </source>
</evidence>
<dbReference type="Proteomes" id="UP000050816">
    <property type="component" value="Unassembled WGS sequence"/>
</dbReference>
<dbReference type="AlphaFoldDB" id="A0A0R1UER7"/>
<dbReference type="SUPFAM" id="SSF53681">
    <property type="entry name" value="Aspartate/glutamate racemase"/>
    <property type="match status" value="2"/>
</dbReference>
<feature type="active site" description="Proton donor/acceptor" evidence="7">
    <location>
        <position position="184"/>
    </location>
</feature>
<comment type="similarity">
    <text evidence="7">Belongs to the aspartate/glutamate racemases family.</text>
</comment>
<keyword evidence="4 7" id="KW-0573">Peptidoglycan synthesis</keyword>
<evidence type="ECO:0000256" key="1">
    <source>
        <dbReference type="ARBA" id="ARBA00001602"/>
    </source>
</evidence>
<dbReference type="InterPro" id="IPR015942">
    <property type="entry name" value="Asp/Glu/hydantoin_racemase"/>
</dbReference>
<dbReference type="EC" id="5.1.1.3" evidence="2 7"/>
<feature type="binding site" evidence="7">
    <location>
        <begin position="10"/>
        <end position="11"/>
    </location>
    <ligand>
        <name>substrate</name>
    </ligand>
</feature>
<accession>A0A0R1UER7</accession>
<dbReference type="InterPro" id="IPR018187">
    <property type="entry name" value="Asp/Glu_racemase_AS_1"/>
</dbReference>
<feature type="binding site" evidence="7">
    <location>
        <begin position="74"/>
        <end position="75"/>
    </location>
    <ligand>
        <name>substrate</name>
    </ligand>
</feature>
<dbReference type="GO" id="GO:0009252">
    <property type="term" value="P:peptidoglycan biosynthetic process"/>
    <property type="evidence" value="ECO:0007669"/>
    <property type="project" value="UniProtKB-UniRule"/>
</dbReference>
<dbReference type="GO" id="GO:0008360">
    <property type="term" value="P:regulation of cell shape"/>
    <property type="evidence" value="ECO:0007669"/>
    <property type="project" value="UniProtKB-KW"/>
</dbReference>
<comment type="catalytic activity">
    <reaction evidence="1 7">
        <text>L-glutamate = D-glutamate</text>
        <dbReference type="Rhea" id="RHEA:12813"/>
        <dbReference type="ChEBI" id="CHEBI:29985"/>
        <dbReference type="ChEBI" id="CHEBI:29986"/>
        <dbReference type="EC" id="5.1.1.3"/>
    </reaction>
</comment>
<dbReference type="PANTHER" id="PTHR21198">
    <property type="entry name" value="GLUTAMATE RACEMASE"/>
    <property type="match status" value="1"/>
</dbReference>
<protein>
    <recommendedName>
        <fullName evidence="2 7">Glutamate racemase</fullName>
        <ecNumber evidence="2 7">5.1.1.3</ecNumber>
    </recommendedName>
</protein>
<evidence type="ECO:0000256" key="7">
    <source>
        <dbReference type="HAMAP-Rule" id="MF_00258"/>
    </source>
</evidence>
<sequence length="275" mass="28882">MDKRPIGVMDSGLGGLSVARVLQERLPNESIIFVGDQGHFPYGTKSAAEVRRLALRIGRFLVAQDVKLMVVACNTATAAALPALQAALPIPVIGVIKPGVKAALAEEPHAVIGVIATTATTKAQAYEHELHRQAPEVRVQAQAAQALVSVVEHHQTGTAAAQAAVNAALAPYRVQPVDALILGCTHFPFLAPEIRHCLGPAVRLVDPAAETVAAVANELTVHDQLNPAGGALRLCTTGQLSDLQEGAKQWLPLLPAATTYETLTLPMEADQAERG</sequence>
<feature type="active site" description="Proton donor/acceptor" evidence="7">
    <location>
        <position position="73"/>
    </location>
</feature>
<feature type="binding site" evidence="7">
    <location>
        <begin position="42"/>
        <end position="43"/>
    </location>
    <ligand>
        <name>substrate</name>
    </ligand>
</feature>